<dbReference type="InterPro" id="IPR011048">
    <property type="entry name" value="Haem_d1_sf"/>
</dbReference>
<protein>
    <submittedName>
        <fullName evidence="2">6-phosphogluconolactonase</fullName>
    </submittedName>
</protein>
<organism evidence="2 3">
    <name type="scientific">Heyndrickxia oleronia</name>
    <dbReference type="NCBI Taxonomy" id="38875"/>
    <lineage>
        <taxon>Bacteria</taxon>
        <taxon>Bacillati</taxon>
        <taxon>Bacillota</taxon>
        <taxon>Bacilli</taxon>
        <taxon>Bacillales</taxon>
        <taxon>Bacillaceae</taxon>
        <taxon>Heyndrickxia</taxon>
    </lineage>
</organism>
<dbReference type="Gene3D" id="2.130.10.10">
    <property type="entry name" value="YVTN repeat-like/Quinoprotein amine dehydrogenase"/>
    <property type="match status" value="1"/>
</dbReference>
<reference evidence="2 3" key="1">
    <citation type="submission" date="2017-01" db="EMBL/GenBank/DDBJ databases">
        <title>Draft genome sequence of Bacillus oleronius.</title>
        <authorList>
            <person name="Allam M."/>
        </authorList>
    </citation>
    <scope>NUCLEOTIDE SEQUENCE [LARGE SCALE GENOMIC DNA]</scope>
    <source>
        <strain evidence="2 3">DSM 9356</strain>
    </source>
</reference>
<evidence type="ECO:0000256" key="1">
    <source>
        <dbReference type="ARBA" id="ARBA00005564"/>
    </source>
</evidence>
<dbReference type="GO" id="GO:0005829">
    <property type="term" value="C:cytosol"/>
    <property type="evidence" value="ECO:0007669"/>
    <property type="project" value="TreeGrafter"/>
</dbReference>
<dbReference type="Proteomes" id="UP000189761">
    <property type="component" value="Unassembled WGS sequence"/>
</dbReference>
<keyword evidence="3" id="KW-1185">Reference proteome</keyword>
<dbReference type="RefSeq" id="WP_078109693.1">
    <property type="nucleotide sequence ID" value="NZ_CP065424.1"/>
</dbReference>
<dbReference type="FunFam" id="2.130.10.10:FF:000306">
    <property type="entry name" value="3-carboxymuconate cyclase"/>
    <property type="match status" value="1"/>
</dbReference>
<sequence length="346" mass="37966">MANFTGFIGTYTKGESEGIYTFSLDTEEARIQGVKLAASLDNPTYVTVSQDKQYLYSVVKEGEQGGAASFSIKNNGELEELNRELSPGASPCHISVDSKNKTVVTANYHRGTVEAYLTTSNGSLEPVSSIIQHEGSGPDKERQEKPHVHYAGFTPDEKYVAVVDLGIDQLITYEVVNGQLKLANKLSLKPGCGPRHLTFHPNGDYAYLMTEMSSEVVALQYNNMDGSFQIIQYISTLPSDFTENSQGSAIHISSDGHFVYAANRGHDSIAVYGVNQETGELTFIEHTLTEGNWPRDFVLDPTENYLIASNQNSSNLVLFKRDSATGKLTLLQSDIKVPDPVCVKFL</sequence>
<gene>
    <name evidence="2" type="ORF">BWZ43_05615</name>
</gene>
<evidence type="ECO:0000313" key="2">
    <source>
        <dbReference type="EMBL" id="OOP69356.1"/>
    </source>
</evidence>
<dbReference type="InterPro" id="IPR050282">
    <property type="entry name" value="Cycloisomerase_2"/>
</dbReference>
<evidence type="ECO:0000313" key="3">
    <source>
        <dbReference type="Proteomes" id="UP000189761"/>
    </source>
</evidence>
<dbReference type="InterPro" id="IPR015943">
    <property type="entry name" value="WD40/YVTN_repeat-like_dom_sf"/>
</dbReference>
<dbReference type="EMBL" id="MTLA01000058">
    <property type="protein sequence ID" value="OOP69356.1"/>
    <property type="molecule type" value="Genomic_DNA"/>
</dbReference>
<dbReference type="PANTHER" id="PTHR30344">
    <property type="entry name" value="6-PHOSPHOGLUCONOLACTONASE-RELATED"/>
    <property type="match status" value="1"/>
</dbReference>
<name>A0A8E2I9S9_9BACI</name>
<dbReference type="GO" id="GO:0017057">
    <property type="term" value="F:6-phosphogluconolactonase activity"/>
    <property type="evidence" value="ECO:0007669"/>
    <property type="project" value="TreeGrafter"/>
</dbReference>
<comment type="similarity">
    <text evidence="1">Belongs to the cycloisomerase 2 family.</text>
</comment>
<dbReference type="Pfam" id="PF10282">
    <property type="entry name" value="Lactonase"/>
    <property type="match status" value="1"/>
</dbReference>
<comment type="caution">
    <text evidence="2">The sequence shown here is derived from an EMBL/GenBank/DDBJ whole genome shotgun (WGS) entry which is preliminary data.</text>
</comment>
<dbReference type="SUPFAM" id="SSF51004">
    <property type="entry name" value="C-terminal (heme d1) domain of cytochrome cd1-nitrite reductase"/>
    <property type="match status" value="1"/>
</dbReference>
<dbReference type="PANTHER" id="PTHR30344:SF1">
    <property type="entry name" value="6-PHOSPHOGLUCONOLACTONASE"/>
    <property type="match status" value="1"/>
</dbReference>
<dbReference type="AlphaFoldDB" id="A0A8E2I9S9"/>
<proteinExistence type="inferred from homology"/>
<accession>A0A8E2I9S9</accession>
<dbReference type="InterPro" id="IPR019405">
    <property type="entry name" value="Lactonase_7-beta_prop"/>
</dbReference>